<dbReference type="GO" id="GO:0003677">
    <property type="term" value="F:DNA binding"/>
    <property type="evidence" value="ECO:0007669"/>
    <property type="project" value="UniProtKB-KW"/>
</dbReference>
<comment type="caution">
    <text evidence="3">The sequence shown here is derived from an EMBL/GenBank/DDBJ whole genome shotgun (WGS) entry which is preliminary data.</text>
</comment>
<keyword evidence="3" id="KW-0238">DNA-binding</keyword>
<evidence type="ECO:0000259" key="2">
    <source>
        <dbReference type="Pfam" id="PF11740"/>
    </source>
</evidence>
<proteinExistence type="predicted"/>
<name>A0A4Y9SHX7_9BURK</name>
<accession>A0A4Y9SHX7</accession>
<organism evidence="3 4">
    <name type="scientific">Duganella callida</name>
    <dbReference type="NCBI Taxonomy" id="2561932"/>
    <lineage>
        <taxon>Bacteria</taxon>
        <taxon>Pseudomonadati</taxon>
        <taxon>Pseudomonadota</taxon>
        <taxon>Betaproteobacteria</taxon>
        <taxon>Burkholderiales</taxon>
        <taxon>Oxalobacteraceae</taxon>
        <taxon>Telluria group</taxon>
        <taxon>Duganella</taxon>
    </lineage>
</organism>
<dbReference type="OrthoDB" id="7015148at2"/>
<evidence type="ECO:0000313" key="3">
    <source>
        <dbReference type="EMBL" id="TFW20099.1"/>
    </source>
</evidence>
<dbReference type="Proteomes" id="UP000297729">
    <property type="component" value="Unassembled WGS sequence"/>
</dbReference>
<keyword evidence="4" id="KW-1185">Reference proteome</keyword>
<dbReference type="RefSeq" id="WP_135202425.1">
    <property type="nucleotide sequence ID" value="NZ_SPVG01000156.1"/>
</dbReference>
<dbReference type="AlphaFoldDB" id="A0A4Y9SHX7"/>
<sequence length="350" mass="39717">MARTGLYKSDVKKARDSLLAQSQYPSVDAVRVALGNTGSKTTIHKYLKELEEEEGAGARKATISDALQDLVERLASRLQEEADQRVAETLEALALREQEFLQTKRQLEQALHAARESSAALESRLHAEAAAHAQTRDKHQAETVARHTAEQQVADLKDRLAENEQHRNSLEEKHIHARNALEHYRQSVKDQRDQDQRRHEQQVQQVQAELRQQQLAAAAKQGEVTKLNQEAAKLLSELAHTKQSLYEQLTHGRKLEQKVEQLQSLQVHASNIERQLAGKMAEVELLSEQLAQANTQLEPARARARELEILLAEAQARAEAQQQIGDQLRGYLDKFAQLEREDPQPRKRTK</sequence>
<reference evidence="3 4" key="1">
    <citation type="submission" date="2019-03" db="EMBL/GenBank/DDBJ databases">
        <title>Draft Genome Sequence of Duganella callidus sp. nov., a Novel Duganella Species Isolated from Cultivated Soil.</title>
        <authorList>
            <person name="Raths R."/>
            <person name="Peta V."/>
            <person name="Bucking H."/>
        </authorList>
    </citation>
    <scope>NUCLEOTIDE SEQUENCE [LARGE SCALE GENOMIC DNA]</scope>
    <source>
        <strain evidence="3 4">DN04</strain>
    </source>
</reference>
<protein>
    <submittedName>
        <fullName evidence="3">DNA-binding protein</fullName>
    </submittedName>
</protein>
<evidence type="ECO:0000256" key="1">
    <source>
        <dbReference type="SAM" id="MobiDB-lite"/>
    </source>
</evidence>
<dbReference type="InterPro" id="IPR021104">
    <property type="entry name" value="KfrA_DNA-bd_N"/>
</dbReference>
<feature type="region of interest" description="Disordered" evidence="1">
    <location>
        <begin position="128"/>
        <end position="151"/>
    </location>
</feature>
<dbReference type="Pfam" id="PF11740">
    <property type="entry name" value="KfrA_N"/>
    <property type="match status" value="1"/>
</dbReference>
<gene>
    <name evidence="3" type="ORF">E4L98_15325</name>
</gene>
<feature type="domain" description="KfrA N-terminal DNA-binding" evidence="2">
    <location>
        <begin position="8"/>
        <end position="116"/>
    </location>
</feature>
<evidence type="ECO:0000313" key="4">
    <source>
        <dbReference type="Proteomes" id="UP000297729"/>
    </source>
</evidence>
<dbReference type="EMBL" id="SPVG01000156">
    <property type="protein sequence ID" value="TFW20099.1"/>
    <property type="molecule type" value="Genomic_DNA"/>
</dbReference>